<name>A0A8H4QW26_9AGAR</name>
<dbReference type="Proteomes" id="UP000521872">
    <property type="component" value="Unassembled WGS sequence"/>
</dbReference>
<dbReference type="Gene3D" id="1.20.1280.50">
    <property type="match status" value="1"/>
</dbReference>
<gene>
    <name evidence="1" type="ORF">D9613_006216</name>
</gene>
<evidence type="ECO:0000313" key="2">
    <source>
        <dbReference type="Proteomes" id="UP000521872"/>
    </source>
</evidence>
<organism evidence="1 2">
    <name type="scientific">Agrocybe pediades</name>
    <dbReference type="NCBI Taxonomy" id="84607"/>
    <lineage>
        <taxon>Eukaryota</taxon>
        <taxon>Fungi</taxon>
        <taxon>Dikarya</taxon>
        <taxon>Basidiomycota</taxon>
        <taxon>Agaricomycotina</taxon>
        <taxon>Agaricomycetes</taxon>
        <taxon>Agaricomycetidae</taxon>
        <taxon>Agaricales</taxon>
        <taxon>Agaricineae</taxon>
        <taxon>Strophariaceae</taxon>
        <taxon>Agrocybe</taxon>
    </lineage>
</organism>
<sequence>MLALQTPEERHLSPITRLHDELLWMIMLENTELYNEGRLTTARYASQVCRKWRQLMLDSPSIWGRLIDTLELQVTSSSWVQEVLIRFRNAALWIIGPMHAFEPSPMKPGISKSAYRRLMKPDIFLTLVSAEWARIEILDVSDFWDSGENLTVDGHEQAQYWRRLFNQPAPLLKEFTFRYTTQSRRSARAYGVPQAWLLPSPLFNATAPALRKFGV</sequence>
<accession>A0A8H4QW26</accession>
<protein>
    <recommendedName>
        <fullName evidence="3">F-box domain-containing protein</fullName>
    </recommendedName>
</protein>
<reference evidence="1 2" key="1">
    <citation type="submission" date="2019-12" db="EMBL/GenBank/DDBJ databases">
        <authorList>
            <person name="Floudas D."/>
            <person name="Bentzer J."/>
            <person name="Ahren D."/>
            <person name="Johansson T."/>
            <person name="Persson P."/>
            <person name="Tunlid A."/>
        </authorList>
    </citation>
    <scope>NUCLEOTIDE SEQUENCE [LARGE SCALE GENOMIC DNA]</scope>
    <source>
        <strain evidence="1 2">CBS 102.39</strain>
    </source>
</reference>
<evidence type="ECO:0000313" key="1">
    <source>
        <dbReference type="EMBL" id="KAF4617377.1"/>
    </source>
</evidence>
<evidence type="ECO:0008006" key="3">
    <source>
        <dbReference type="Google" id="ProtNLM"/>
    </source>
</evidence>
<comment type="caution">
    <text evidence="1">The sequence shown here is derived from an EMBL/GenBank/DDBJ whole genome shotgun (WGS) entry which is preliminary data.</text>
</comment>
<proteinExistence type="predicted"/>
<dbReference type="EMBL" id="JAACJL010000030">
    <property type="protein sequence ID" value="KAF4617377.1"/>
    <property type="molecule type" value="Genomic_DNA"/>
</dbReference>
<keyword evidence="2" id="KW-1185">Reference proteome</keyword>
<dbReference type="AlphaFoldDB" id="A0A8H4QW26"/>